<keyword evidence="5 12" id="KW-0436">Ligase</keyword>
<evidence type="ECO:0000256" key="11">
    <source>
        <dbReference type="ARBA" id="ARBA00048351"/>
    </source>
</evidence>
<keyword evidence="9 12" id="KW-0030">Aminoacyl-tRNA synthetase</keyword>
<dbReference type="NCBIfam" id="TIGR00463">
    <property type="entry name" value="gltX_arch"/>
    <property type="match status" value="1"/>
</dbReference>
<evidence type="ECO:0000313" key="15">
    <source>
        <dbReference type="Proteomes" id="UP000822688"/>
    </source>
</evidence>
<dbReference type="InterPro" id="IPR020059">
    <property type="entry name" value="Glu/Gln-tRNA-synth_Ib_codon-bd"/>
</dbReference>
<dbReference type="AlphaFoldDB" id="A0A8T0JBE4"/>
<keyword evidence="8 12" id="KW-0648">Protein biosynthesis</keyword>
<dbReference type="Pfam" id="PF13410">
    <property type="entry name" value="GST_C_2"/>
    <property type="match status" value="1"/>
</dbReference>
<dbReference type="Gene3D" id="2.40.240.10">
    <property type="entry name" value="Ribosomal Protein L25, Chain P"/>
    <property type="match status" value="1"/>
</dbReference>
<dbReference type="GO" id="GO:0004818">
    <property type="term" value="F:glutamate-tRNA ligase activity"/>
    <property type="evidence" value="ECO:0007669"/>
    <property type="project" value="UniProtKB-EC"/>
</dbReference>
<dbReference type="Pfam" id="PF03950">
    <property type="entry name" value="tRNA-synt_1c_C"/>
    <property type="match status" value="1"/>
</dbReference>
<dbReference type="GO" id="GO:0005524">
    <property type="term" value="F:ATP binding"/>
    <property type="evidence" value="ECO:0007669"/>
    <property type="project" value="UniProtKB-KW"/>
</dbReference>
<dbReference type="Pfam" id="PF00749">
    <property type="entry name" value="tRNA-synt_1c"/>
    <property type="match status" value="1"/>
</dbReference>
<evidence type="ECO:0000256" key="5">
    <source>
        <dbReference type="ARBA" id="ARBA00022598"/>
    </source>
</evidence>
<evidence type="ECO:0000256" key="7">
    <source>
        <dbReference type="ARBA" id="ARBA00022840"/>
    </source>
</evidence>
<accession>A0A8T0JBE4</accession>
<evidence type="ECO:0000313" key="14">
    <source>
        <dbReference type="EMBL" id="KAG0592616.1"/>
    </source>
</evidence>
<dbReference type="InterPro" id="IPR020056">
    <property type="entry name" value="Rbsml_bL25/Gln-tRNA_synth_N"/>
</dbReference>
<dbReference type="GO" id="GO:0017102">
    <property type="term" value="C:methionyl glutamyl tRNA synthetase complex"/>
    <property type="evidence" value="ECO:0007669"/>
    <property type="project" value="TreeGrafter"/>
</dbReference>
<evidence type="ECO:0000256" key="8">
    <source>
        <dbReference type="ARBA" id="ARBA00022917"/>
    </source>
</evidence>
<dbReference type="CDD" id="cd00807">
    <property type="entry name" value="GlnRS_core"/>
    <property type="match status" value="1"/>
</dbReference>
<evidence type="ECO:0000256" key="12">
    <source>
        <dbReference type="RuleBase" id="RU363037"/>
    </source>
</evidence>
<feature type="domain" description="GST C-terminal" evidence="13">
    <location>
        <begin position="1"/>
        <end position="129"/>
    </location>
</feature>
<dbReference type="InterPro" id="IPR049437">
    <property type="entry name" value="tRNA-synt_1c_C2"/>
</dbReference>
<dbReference type="HAMAP" id="MF_02076">
    <property type="entry name" value="Glu_tRNA_synth_type2"/>
    <property type="match status" value="1"/>
</dbReference>
<evidence type="ECO:0000256" key="9">
    <source>
        <dbReference type="ARBA" id="ARBA00023146"/>
    </source>
</evidence>
<dbReference type="InterPro" id="IPR010987">
    <property type="entry name" value="Glutathione-S-Trfase_C-like"/>
</dbReference>
<dbReference type="EMBL" id="CM026421">
    <property type="protein sequence ID" value="KAG0592616.1"/>
    <property type="molecule type" value="Genomic_DNA"/>
</dbReference>
<evidence type="ECO:0000256" key="1">
    <source>
        <dbReference type="ARBA" id="ARBA00004496"/>
    </source>
</evidence>
<dbReference type="Gene3D" id="1.20.1050.130">
    <property type="match status" value="1"/>
</dbReference>
<dbReference type="GO" id="GO:0048608">
    <property type="term" value="P:reproductive structure development"/>
    <property type="evidence" value="ECO:0007669"/>
    <property type="project" value="UniProtKB-ARBA"/>
</dbReference>
<keyword evidence="15" id="KW-1185">Reference proteome</keyword>
<evidence type="ECO:0000256" key="10">
    <source>
        <dbReference type="ARBA" id="ARBA00030865"/>
    </source>
</evidence>
<dbReference type="InterPro" id="IPR014729">
    <property type="entry name" value="Rossmann-like_a/b/a_fold"/>
</dbReference>
<dbReference type="PROSITE" id="PS00178">
    <property type="entry name" value="AA_TRNA_LIGASE_I"/>
    <property type="match status" value="1"/>
</dbReference>
<dbReference type="EC" id="6.1.1.17" evidence="3"/>
<dbReference type="InterPro" id="IPR001412">
    <property type="entry name" value="aa-tRNA-synth_I_CS"/>
</dbReference>
<gene>
    <name evidence="14" type="ORF">KC19_1G267300</name>
</gene>
<dbReference type="InterPro" id="IPR011035">
    <property type="entry name" value="Ribosomal_bL25/Gln-tRNA_synth"/>
</dbReference>
<name>A0A8T0JBE4_CERPU</name>
<keyword evidence="7 12" id="KW-0067">ATP-binding</keyword>
<dbReference type="InterPro" id="IPR050132">
    <property type="entry name" value="Gln/Glu-tRNA_Ligase"/>
</dbReference>
<evidence type="ECO:0000256" key="2">
    <source>
        <dbReference type="ARBA" id="ARBA00008927"/>
    </source>
</evidence>
<dbReference type="SUPFAM" id="SSF47616">
    <property type="entry name" value="GST C-terminal domain-like"/>
    <property type="match status" value="1"/>
</dbReference>
<dbReference type="InterPro" id="IPR004526">
    <property type="entry name" value="Glu-tRNA-synth_arc/euk"/>
</dbReference>
<comment type="similarity">
    <text evidence="2">Belongs to the class-I aminoacyl-tRNA synthetase family. Glutamate--tRNA ligase type 2 subfamily.</text>
</comment>
<dbReference type="PANTHER" id="PTHR43097:SF5">
    <property type="entry name" value="GLUTAMATE--TRNA LIGASE"/>
    <property type="match status" value="1"/>
</dbReference>
<reference evidence="14" key="1">
    <citation type="submission" date="2020-06" db="EMBL/GenBank/DDBJ databases">
        <title>WGS assembly of Ceratodon purpureus strain R40.</title>
        <authorList>
            <person name="Carey S.B."/>
            <person name="Jenkins J."/>
            <person name="Shu S."/>
            <person name="Lovell J.T."/>
            <person name="Sreedasyam A."/>
            <person name="Maumus F."/>
            <person name="Tiley G.P."/>
            <person name="Fernandez-Pozo N."/>
            <person name="Barry K."/>
            <person name="Chen C."/>
            <person name="Wang M."/>
            <person name="Lipzen A."/>
            <person name="Daum C."/>
            <person name="Saski C.A."/>
            <person name="Payton A.C."/>
            <person name="Mcbreen J.C."/>
            <person name="Conrad R.E."/>
            <person name="Kollar L.M."/>
            <person name="Olsson S."/>
            <person name="Huttunen S."/>
            <person name="Landis J.B."/>
            <person name="Wickett N.J."/>
            <person name="Johnson M.G."/>
            <person name="Rensing S.A."/>
            <person name="Grimwood J."/>
            <person name="Schmutz J."/>
            <person name="Mcdaniel S.F."/>
        </authorList>
    </citation>
    <scope>NUCLEOTIDE SEQUENCE</scope>
    <source>
        <strain evidence="14">R40</strain>
    </source>
</reference>
<comment type="catalytic activity">
    <reaction evidence="11">
        <text>tRNA(Glu) + L-glutamate + ATP = L-glutamyl-tRNA(Glu) + AMP + diphosphate</text>
        <dbReference type="Rhea" id="RHEA:23540"/>
        <dbReference type="Rhea" id="RHEA-COMP:9663"/>
        <dbReference type="Rhea" id="RHEA-COMP:9680"/>
        <dbReference type="ChEBI" id="CHEBI:29985"/>
        <dbReference type="ChEBI" id="CHEBI:30616"/>
        <dbReference type="ChEBI" id="CHEBI:33019"/>
        <dbReference type="ChEBI" id="CHEBI:78442"/>
        <dbReference type="ChEBI" id="CHEBI:78520"/>
        <dbReference type="ChEBI" id="CHEBI:456215"/>
        <dbReference type="EC" id="6.1.1.17"/>
    </reaction>
</comment>
<protein>
    <recommendedName>
        <fullName evidence="3">glutamate--tRNA ligase</fullName>
        <ecNumber evidence="3">6.1.1.17</ecNumber>
    </recommendedName>
    <alternativeName>
        <fullName evidence="10">Glutamyl-tRNA synthetase</fullName>
    </alternativeName>
</protein>
<dbReference type="InterPro" id="IPR020058">
    <property type="entry name" value="Glu/Gln-tRNA-synth_Ib_cat-dom"/>
</dbReference>
<dbReference type="GO" id="GO:0006424">
    <property type="term" value="P:glutamyl-tRNA aminoacylation"/>
    <property type="evidence" value="ECO:0007669"/>
    <property type="project" value="InterPro"/>
</dbReference>
<sequence>MAEIKQLLSMLIDTFKGLALGSQGLEVGQWVEYAPAFGVGSEFEGACAYVNGYLALRTFLVGDDLSIADITVIAHLARVGARWESLRKSTKYPNLARWYNCILAQYPAVADVLPRRGGGKPGAETEKGLSKSSAGDVLAEAKEKVDGSFEVDLPGAEMGKVCTRFPPEPSGYLHIGHAKAALLNQFFAQKYKGRLIIRFDDTNPSKEKDEFVESILHDLETLGVKGDVITYTSDYFPELMTMCEKLIKEGKAYADDTEREQMQSERKDMLESKCRNQTVEANLKMWQEMVAGSEKGVKCCIRAKMDMTNANATLRDPVYYRCNPTPHHRVGSKYKVYPTYDFACPYVDSIEGVTHALRSSEYHDRNDQYYRVLEDMQLRRVHVWDFSRLNFVYTLLSKRKLQWFVDNGRVEGWNDPRFPTVQGIIRRGLTIEALKQFILSQGASKNLNLMEWDKLWTINKKIIDPVCPRHTAVISEGKVLLDLSNGPETPFTRVILRHKKYEEAGKKATAFTKRIWLDLADATTVSEGEEVTLMDWGNAFIRKIERDQNGNVTGLKGELHLEGSVKVTKLKLTWLPETSELVPLTLVDLDHLITKKKLEETDEFINVLNPITRVETSAVGDSNMRNLQRGEIIQLERKGYYICDVPYLRSARPVVLIAIPDGRQQKPPGQLAQ</sequence>
<comment type="subcellular location">
    <subcellularLocation>
        <location evidence="1">Cytoplasm</location>
    </subcellularLocation>
</comment>
<dbReference type="CDD" id="cd10289">
    <property type="entry name" value="GST_C_AaRS_like"/>
    <property type="match status" value="1"/>
</dbReference>
<dbReference type="Gene3D" id="3.40.50.620">
    <property type="entry name" value="HUPs"/>
    <property type="match status" value="1"/>
</dbReference>
<dbReference type="InterPro" id="IPR000924">
    <property type="entry name" value="Glu/Gln-tRNA-synth"/>
</dbReference>
<dbReference type="FunFam" id="2.40.240.10:FF:000004">
    <property type="entry name" value="Glutamyl-tRNA synthetase, cytoplasmic"/>
    <property type="match status" value="1"/>
</dbReference>
<keyword evidence="4" id="KW-0963">Cytoplasm</keyword>
<dbReference type="SUPFAM" id="SSF50715">
    <property type="entry name" value="Ribosomal protein L25-like"/>
    <property type="match status" value="1"/>
</dbReference>
<dbReference type="PANTHER" id="PTHR43097">
    <property type="entry name" value="GLUTAMINE-TRNA LIGASE"/>
    <property type="match status" value="1"/>
</dbReference>
<evidence type="ECO:0000256" key="4">
    <source>
        <dbReference type="ARBA" id="ARBA00022490"/>
    </source>
</evidence>
<proteinExistence type="inferred from homology"/>
<dbReference type="SUPFAM" id="SSF52374">
    <property type="entry name" value="Nucleotidylyl transferase"/>
    <property type="match status" value="1"/>
</dbReference>
<dbReference type="PRINTS" id="PR00987">
    <property type="entry name" value="TRNASYNTHGLU"/>
</dbReference>
<dbReference type="InterPro" id="IPR036282">
    <property type="entry name" value="Glutathione-S-Trfase_C_sf"/>
</dbReference>
<dbReference type="Proteomes" id="UP000822688">
    <property type="component" value="Chromosome 1"/>
</dbReference>
<evidence type="ECO:0000256" key="6">
    <source>
        <dbReference type="ARBA" id="ARBA00022741"/>
    </source>
</evidence>
<comment type="caution">
    <text evidence="14">The sequence shown here is derived from an EMBL/GenBank/DDBJ whole genome shotgun (WGS) entry which is preliminary data.</text>
</comment>
<evidence type="ECO:0000256" key="3">
    <source>
        <dbReference type="ARBA" id="ARBA00012835"/>
    </source>
</evidence>
<dbReference type="Pfam" id="PF20974">
    <property type="entry name" value="tRNA-synt_1c_C2"/>
    <property type="match status" value="1"/>
</dbReference>
<dbReference type="FunFam" id="3.40.50.620:FF:000070">
    <property type="entry name" value="Bifunctional glutamate/proline--tRNA ligase"/>
    <property type="match status" value="1"/>
</dbReference>
<dbReference type="GO" id="GO:0005829">
    <property type="term" value="C:cytosol"/>
    <property type="evidence" value="ECO:0007669"/>
    <property type="project" value="TreeGrafter"/>
</dbReference>
<dbReference type="GO" id="GO:0009791">
    <property type="term" value="P:post-embryonic development"/>
    <property type="evidence" value="ECO:0007669"/>
    <property type="project" value="UniProtKB-ARBA"/>
</dbReference>
<keyword evidence="6 12" id="KW-0547">Nucleotide-binding</keyword>
<dbReference type="PROSITE" id="PS50405">
    <property type="entry name" value="GST_CTER"/>
    <property type="match status" value="1"/>
</dbReference>
<evidence type="ECO:0000259" key="13">
    <source>
        <dbReference type="PROSITE" id="PS50405"/>
    </source>
</evidence>
<organism evidence="14 15">
    <name type="scientific">Ceratodon purpureus</name>
    <name type="common">Fire moss</name>
    <name type="synonym">Dicranum purpureum</name>
    <dbReference type="NCBI Taxonomy" id="3225"/>
    <lineage>
        <taxon>Eukaryota</taxon>
        <taxon>Viridiplantae</taxon>
        <taxon>Streptophyta</taxon>
        <taxon>Embryophyta</taxon>
        <taxon>Bryophyta</taxon>
        <taxon>Bryophytina</taxon>
        <taxon>Bryopsida</taxon>
        <taxon>Dicranidae</taxon>
        <taxon>Pseudoditrichales</taxon>
        <taxon>Ditrichaceae</taxon>
        <taxon>Ceratodon</taxon>
    </lineage>
</organism>